<reference evidence="3 4" key="1">
    <citation type="submission" date="2019-03" db="EMBL/GenBank/DDBJ databases">
        <title>Genomic Encyclopedia of Type Strains, Phase IV (KMG-IV): sequencing the most valuable type-strain genomes for metagenomic binning, comparative biology and taxonomic classification.</title>
        <authorList>
            <person name="Goeker M."/>
        </authorList>
    </citation>
    <scope>NUCLEOTIDE SEQUENCE [LARGE SCALE GENOMIC DNA]</scope>
    <source>
        <strain evidence="3 4">DSM 25059</strain>
    </source>
</reference>
<name>A0A4R6FJK9_9SPHN</name>
<dbReference type="InterPro" id="IPR043502">
    <property type="entry name" value="DNA/RNA_pol_sf"/>
</dbReference>
<organism evidence="3 4">
    <name type="scientific">Stakelama pacifica</name>
    <dbReference type="NCBI Taxonomy" id="517720"/>
    <lineage>
        <taxon>Bacteria</taxon>
        <taxon>Pseudomonadati</taxon>
        <taxon>Pseudomonadota</taxon>
        <taxon>Alphaproteobacteria</taxon>
        <taxon>Sphingomonadales</taxon>
        <taxon>Sphingomonadaceae</taxon>
        <taxon>Stakelama</taxon>
    </lineage>
</organism>
<dbReference type="SUPFAM" id="SSF56672">
    <property type="entry name" value="DNA/RNA polymerases"/>
    <property type="match status" value="1"/>
</dbReference>
<proteinExistence type="predicted"/>
<accession>A0A4R6FJK9</accession>
<dbReference type="EMBL" id="SNWD01000007">
    <property type="protein sequence ID" value="TDN81616.1"/>
    <property type="molecule type" value="Genomic_DNA"/>
</dbReference>
<feature type="domain" description="DUF6504" evidence="2">
    <location>
        <begin position="405"/>
        <end position="464"/>
    </location>
</feature>
<dbReference type="InterPro" id="IPR050356">
    <property type="entry name" value="SulA_CellDiv_inhibitor"/>
</dbReference>
<dbReference type="Proteomes" id="UP000295493">
    <property type="component" value="Unassembled WGS sequence"/>
</dbReference>
<gene>
    <name evidence="3" type="ORF">EV664_10715</name>
</gene>
<protein>
    <submittedName>
        <fullName evidence="3">Protein ImuB</fullName>
    </submittedName>
</protein>
<dbReference type="CDD" id="cd03468">
    <property type="entry name" value="PolY_like"/>
    <property type="match status" value="1"/>
</dbReference>
<evidence type="ECO:0000313" key="3">
    <source>
        <dbReference type="EMBL" id="TDN81616.1"/>
    </source>
</evidence>
<dbReference type="Pfam" id="PF20114">
    <property type="entry name" value="DUF6504"/>
    <property type="match status" value="1"/>
</dbReference>
<evidence type="ECO:0000259" key="2">
    <source>
        <dbReference type="Pfam" id="PF20114"/>
    </source>
</evidence>
<evidence type="ECO:0000256" key="1">
    <source>
        <dbReference type="ARBA" id="ARBA00022763"/>
    </source>
</evidence>
<sequence>MRIAALSHAALDLGLSPGMALADARAREPDLAACPHDAAADAALLGWLADGCERYTPMVATQGEAGLVLDLTGCEAVFAERGSAKTGPCFDRLSTNGQQGRSESFEAQLARDLVARLAGAGFTARLARGDTPDMAHALARFACRDPRALPVEALALDGDGHIALHRAGLSTIGDLADRPRAPLAARFGPQLPVLLARLLGEEDPRITPRRHAPEIEVERRYAEPMMTTGPLLAVIADMAHEAARALDLAGTGGRRFGVALFRVDGHVARLTVETGAATRDPAVIARLFDERLDSLADPLDPGFGYDMLRFAVLDAEPLDPDQQPLEGGEARIPDLAPLLDRLAVRFGAASVRRFHPRDHHFPEHAATTRPARAGAAALPWPAPEPGEPPLRPLTLFDPPQPITVLAEVPDGPPRRFQWRGEQHRVRLSEGPERIAYPWWRVEQGEGPTRDYYRVEDESGRRFWLFRHGLYEERGNPDWYIHGLFA</sequence>
<keyword evidence="4" id="KW-1185">Reference proteome</keyword>
<dbReference type="GO" id="GO:0006281">
    <property type="term" value="P:DNA repair"/>
    <property type="evidence" value="ECO:0007669"/>
    <property type="project" value="TreeGrafter"/>
</dbReference>
<comment type="caution">
    <text evidence="3">The sequence shown here is derived from an EMBL/GenBank/DDBJ whole genome shotgun (WGS) entry which is preliminary data.</text>
</comment>
<dbReference type="PANTHER" id="PTHR35369">
    <property type="entry name" value="BLR3025 PROTEIN-RELATED"/>
    <property type="match status" value="1"/>
</dbReference>
<evidence type="ECO:0000313" key="4">
    <source>
        <dbReference type="Proteomes" id="UP000295493"/>
    </source>
</evidence>
<dbReference type="PANTHER" id="PTHR35369:SF2">
    <property type="entry name" value="BLR3025 PROTEIN"/>
    <property type="match status" value="1"/>
</dbReference>
<dbReference type="AlphaFoldDB" id="A0A4R6FJK9"/>
<keyword evidence="1" id="KW-0227">DNA damage</keyword>
<dbReference type="InterPro" id="IPR045443">
    <property type="entry name" value="DUF6504"/>
</dbReference>